<dbReference type="OrthoDB" id="4510061at2759"/>
<sequence length="260" mass="29711">MPNGIDSNFRIRIPNLLNPTATVREEPLDAPDEVQRHWQKTAGITQESLNRNIFQYHGLHSVERPHGHNVESIPLDNARALRIAELINDYRTLLIYIMNYTECLLSLNDYRHECSRILIQSRQAAQGMLIDSYMPPFTPRHGRDEGEMTTQLKYIIIDSSARRHQAYKIYLSAAAATRWLTSRTTVLNSKPKDLAKQLGQIDAVLDADLDSISDQSVAVTLGKADLKAGYWLEEDPSLPTILSWTGLTYLHKYIIRRQQT</sequence>
<organism evidence="1 2">
    <name type="scientific">Aspergillus pseudonomiae</name>
    <dbReference type="NCBI Taxonomy" id="1506151"/>
    <lineage>
        <taxon>Eukaryota</taxon>
        <taxon>Fungi</taxon>
        <taxon>Dikarya</taxon>
        <taxon>Ascomycota</taxon>
        <taxon>Pezizomycotina</taxon>
        <taxon>Eurotiomycetes</taxon>
        <taxon>Eurotiomycetidae</taxon>
        <taxon>Eurotiales</taxon>
        <taxon>Aspergillaceae</taxon>
        <taxon>Aspergillus</taxon>
        <taxon>Aspergillus subgen. Circumdati</taxon>
    </lineage>
</organism>
<protein>
    <submittedName>
        <fullName evidence="1">Uncharacterized protein</fullName>
    </submittedName>
</protein>
<dbReference type="Proteomes" id="UP000325579">
    <property type="component" value="Unassembled WGS sequence"/>
</dbReference>
<evidence type="ECO:0000313" key="1">
    <source>
        <dbReference type="EMBL" id="KAE8397716.1"/>
    </source>
</evidence>
<keyword evidence="2" id="KW-1185">Reference proteome</keyword>
<reference evidence="1 2" key="1">
    <citation type="submission" date="2019-04" db="EMBL/GenBank/DDBJ databases">
        <authorList>
            <consortium name="DOE Joint Genome Institute"/>
            <person name="Mondo S."/>
            <person name="Kjaerbolling I."/>
            <person name="Vesth T."/>
            <person name="Frisvad J.C."/>
            <person name="Nybo J.L."/>
            <person name="Theobald S."/>
            <person name="Kildgaard S."/>
            <person name="Isbrandt T."/>
            <person name="Kuo A."/>
            <person name="Sato A."/>
            <person name="Lyhne E.K."/>
            <person name="Kogle M.E."/>
            <person name="Wiebenga A."/>
            <person name="Kun R.S."/>
            <person name="Lubbers R.J."/>
            <person name="Makela M.R."/>
            <person name="Barry K."/>
            <person name="Chovatia M."/>
            <person name="Clum A."/>
            <person name="Daum C."/>
            <person name="Haridas S."/>
            <person name="He G."/>
            <person name="LaButti K."/>
            <person name="Lipzen A."/>
            <person name="Riley R."/>
            <person name="Salamov A."/>
            <person name="Simmons B.A."/>
            <person name="Magnuson J.K."/>
            <person name="Henrissat B."/>
            <person name="Mortensen U.H."/>
            <person name="Larsen T.O."/>
            <person name="Devries R.P."/>
            <person name="Grigoriev I.V."/>
            <person name="Machida M."/>
            <person name="Baker S.E."/>
            <person name="Andersen M.R."/>
            <person name="Cantor M.N."/>
            <person name="Hua S.X."/>
        </authorList>
    </citation>
    <scope>NUCLEOTIDE SEQUENCE [LARGE SCALE GENOMIC DNA]</scope>
    <source>
        <strain evidence="1 2">CBS 119388</strain>
    </source>
</reference>
<gene>
    <name evidence="1" type="ORF">BDV37DRAFT_49560</name>
</gene>
<accession>A0A5N7CU36</accession>
<proteinExistence type="predicted"/>
<evidence type="ECO:0000313" key="2">
    <source>
        <dbReference type="Proteomes" id="UP000325579"/>
    </source>
</evidence>
<dbReference type="GeneID" id="43675458"/>
<name>A0A5N7CU36_9EURO</name>
<dbReference type="RefSeq" id="XP_031935035.1">
    <property type="nucleotide sequence ID" value="XM_032090767.1"/>
</dbReference>
<dbReference type="EMBL" id="ML736881">
    <property type="protein sequence ID" value="KAE8397716.1"/>
    <property type="molecule type" value="Genomic_DNA"/>
</dbReference>
<dbReference type="AlphaFoldDB" id="A0A5N7CU36"/>